<protein>
    <submittedName>
        <fullName evidence="2">Uncharacterized protein</fullName>
    </submittedName>
</protein>
<dbReference type="AlphaFoldDB" id="A0A9W7AVL6"/>
<accession>A0A9W7AVL6</accession>
<feature type="compositionally biased region" description="Low complexity" evidence="1">
    <location>
        <begin position="578"/>
        <end position="596"/>
    </location>
</feature>
<comment type="caution">
    <text evidence="2">The sequence shown here is derived from an EMBL/GenBank/DDBJ whole genome shotgun (WGS) entry which is preliminary data.</text>
</comment>
<dbReference type="OrthoDB" id="49434at2759"/>
<feature type="region of interest" description="Disordered" evidence="1">
    <location>
        <begin position="683"/>
        <end position="706"/>
    </location>
</feature>
<name>A0A9W7AVL6_9STRA</name>
<feature type="region of interest" description="Disordered" evidence="1">
    <location>
        <begin position="309"/>
        <end position="339"/>
    </location>
</feature>
<feature type="compositionally biased region" description="Pro residues" evidence="1">
    <location>
        <begin position="22"/>
        <end position="31"/>
    </location>
</feature>
<feature type="region of interest" description="Disordered" evidence="1">
    <location>
        <begin position="1"/>
        <end position="35"/>
    </location>
</feature>
<sequence>MFSNNPALDLIRAASSSASPSPSSPSPPSSPSSPIIYDEAALLAYDSWKDEKGADVGNFETFKTNYIACTIENVKAKSKVKVLNELAGVEPYPAGVKDAPEAEAENPLPPTSSSSPAQTTVPVIYDEAALLAYDSWKEGKTNVGNFETFKTNYLAYTIENLGAESLDELEEMIDKAMGINPDGSEMEEDDIVGDVEEETIEVPVPDFVGEQLEKVPDLVGSAYEELAKEPTPEEVAERKRNEEERRIARDKADKIRAEEMKAMQARKTAVREASEKARQEKLDKINKIREDEEKTRLAKAAADAKALKEAETKKAKVESDRRAAIDKEKSARQAQQSKLQAAALAEEEAAVIAASKMAAARERNLLEQVNRDRKKYQETLLAKANLAKEAQSKLRKSATPKPPDSPPPRKSLFGRAPTPKPPATKPVSVATAAPTKMATKKKVWKSAPVAAAAAAKKPLPSPAKKATAPPTPKKPFFDFSLKKAPLASVSPSKTATKKKVGKSAPVPAAAALAKKPPPSPAKKAVAPTPKKPLFDFSFKKTPASAFATKAATKTKVAKPAAPKKPLFDFRPKTPGTPPKSTTTKKTTKPPTQTPKKPLFDFSAKKAPTTTPKTKTKPPNPPPSTKKPLFNINFSANRKAPATPATALPKDNIPVLKNWSQNSKGEIIGNISNSKDYRNGQKITTSAVRNPKPGIVSTSSGSKYRLM</sequence>
<feature type="compositionally biased region" description="Basic and acidic residues" evidence="1">
    <location>
        <begin position="309"/>
        <end position="331"/>
    </location>
</feature>
<feature type="compositionally biased region" description="Pro residues" evidence="1">
    <location>
        <begin position="400"/>
        <end position="409"/>
    </location>
</feature>
<evidence type="ECO:0000313" key="3">
    <source>
        <dbReference type="Proteomes" id="UP001165082"/>
    </source>
</evidence>
<keyword evidence="3" id="KW-1185">Reference proteome</keyword>
<organism evidence="2 3">
    <name type="scientific">Triparma retinervis</name>
    <dbReference type="NCBI Taxonomy" id="2557542"/>
    <lineage>
        <taxon>Eukaryota</taxon>
        <taxon>Sar</taxon>
        <taxon>Stramenopiles</taxon>
        <taxon>Ochrophyta</taxon>
        <taxon>Bolidophyceae</taxon>
        <taxon>Parmales</taxon>
        <taxon>Triparmaceae</taxon>
        <taxon>Triparma</taxon>
    </lineage>
</organism>
<feature type="region of interest" description="Disordered" evidence="1">
    <location>
        <begin position="380"/>
        <end position="536"/>
    </location>
</feature>
<dbReference type="Proteomes" id="UP001165082">
    <property type="component" value="Unassembled WGS sequence"/>
</dbReference>
<feature type="compositionally biased region" description="Polar residues" evidence="1">
    <location>
        <begin position="695"/>
        <end position="706"/>
    </location>
</feature>
<evidence type="ECO:0000313" key="2">
    <source>
        <dbReference type="EMBL" id="GMH75204.1"/>
    </source>
</evidence>
<feature type="compositionally biased region" description="Low complexity" evidence="1">
    <location>
        <begin position="445"/>
        <end position="468"/>
    </location>
</feature>
<dbReference type="EMBL" id="BRXZ01001610">
    <property type="protein sequence ID" value="GMH75204.1"/>
    <property type="molecule type" value="Genomic_DNA"/>
</dbReference>
<evidence type="ECO:0000256" key="1">
    <source>
        <dbReference type="SAM" id="MobiDB-lite"/>
    </source>
</evidence>
<feature type="compositionally biased region" description="Low complexity" evidence="1">
    <location>
        <begin position="548"/>
        <end position="564"/>
    </location>
</feature>
<proteinExistence type="predicted"/>
<gene>
    <name evidence="2" type="ORF">TrRE_jg12775</name>
</gene>
<feature type="compositionally biased region" description="Low complexity" evidence="1">
    <location>
        <begin position="502"/>
        <end position="514"/>
    </location>
</feature>
<feature type="region of interest" description="Disordered" evidence="1">
    <location>
        <begin position="230"/>
        <end position="254"/>
    </location>
</feature>
<feature type="region of interest" description="Disordered" evidence="1">
    <location>
        <begin position="97"/>
        <end position="118"/>
    </location>
</feature>
<reference evidence="2" key="1">
    <citation type="submission" date="2022-07" db="EMBL/GenBank/DDBJ databases">
        <title>Genome analysis of Parmales, a sister group of diatoms, reveals the evolutionary specialization of diatoms from phago-mixotrophs to photoautotrophs.</title>
        <authorList>
            <person name="Ban H."/>
            <person name="Sato S."/>
            <person name="Yoshikawa S."/>
            <person name="Kazumasa Y."/>
            <person name="Nakamura Y."/>
            <person name="Ichinomiya M."/>
            <person name="Saitoh K."/>
            <person name="Sato N."/>
            <person name="Blanc-Mathieu R."/>
            <person name="Endo H."/>
            <person name="Kuwata A."/>
            <person name="Ogata H."/>
        </authorList>
    </citation>
    <scope>NUCLEOTIDE SEQUENCE</scope>
</reference>
<feature type="region of interest" description="Disordered" evidence="1">
    <location>
        <begin position="548"/>
        <end position="629"/>
    </location>
</feature>